<dbReference type="AlphaFoldDB" id="A0A7W8KC54"/>
<comment type="caution">
    <text evidence="3">The sequence shown here is derived from an EMBL/GenBank/DDBJ whole genome shotgun (WGS) entry which is preliminary data.</text>
</comment>
<evidence type="ECO:0000313" key="3">
    <source>
        <dbReference type="EMBL" id="MBB5375482.1"/>
    </source>
</evidence>
<dbReference type="EMBL" id="BNAJ01000001">
    <property type="protein sequence ID" value="GHF28946.1"/>
    <property type="molecule type" value="Genomic_DNA"/>
</dbReference>
<dbReference type="Proteomes" id="UP000539473">
    <property type="component" value="Unassembled WGS sequence"/>
</dbReference>
<feature type="chain" id="PRO_5031064418" evidence="1">
    <location>
        <begin position="22"/>
        <end position="205"/>
    </location>
</feature>
<dbReference type="EMBL" id="JACHFK010000001">
    <property type="protein sequence ID" value="MBB5375482.1"/>
    <property type="molecule type" value="Genomic_DNA"/>
</dbReference>
<name>A0A7W8KC54_9DEIO</name>
<proteinExistence type="predicted"/>
<gene>
    <name evidence="2" type="ORF">GCM10017781_01140</name>
    <name evidence="3" type="ORF">HNQ07_000926</name>
</gene>
<evidence type="ECO:0000313" key="4">
    <source>
        <dbReference type="Proteomes" id="UP000539473"/>
    </source>
</evidence>
<dbReference type="Proteomes" id="UP000619376">
    <property type="component" value="Unassembled WGS sequence"/>
</dbReference>
<dbReference type="RefSeq" id="WP_184109683.1">
    <property type="nucleotide sequence ID" value="NZ_BNAJ01000001.1"/>
</dbReference>
<keyword evidence="1" id="KW-0732">Signal</keyword>
<feature type="signal peptide" evidence="1">
    <location>
        <begin position="1"/>
        <end position="21"/>
    </location>
</feature>
<dbReference type="PROSITE" id="PS51257">
    <property type="entry name" value="PROKAR_LIPOPROTEIN"/>
    <property type="match status" value="1"/>
</dbReference>
<keyword evidence="5" id="KW-1185">Reference proteome</keyword>
<evidence type="ECO:0000313" key="2">
    <source>
        <dbReference type="EMBL" id="GHF28946.1"/>
    </source>
</evidence>
<reference evidence="2" key="4">
    <citation type="submission" date="2024-05" db="EMBL/GenBank/DDBJ databases">
        <authorList>
            <person name="Sun Q."/>
            <person name="Zhou Y."/>
        </authorList>
    </citation>
    <scope>NUCLEOTIDE SEQUENCE</scope>
    <source>
        <strain evidence="2">CGMCC 1.18437</strain>
    </source>
</reference>
<protein>
    <submittedName>
        <fullName evidence="3">Uncharacterized protein</fullName>
    </submittedName>
</protein>
<evidence type="ECO:0000313" key="5">
    <source>
        <dbReference type="Proteomes" id="UP000619376"/>
    </source>
</evidence>
<reference evidence="2" key="1">
    <citation type="journal article" date="2014" name="Int. J. Syst. Evol. Microbiol.">
        <title>Complete genome of a new Firmicutes species belonging to the dominant human colonic microbiota ('Ruminococcus bicirculans') reveals two chromosomes and a selective capacity to utilize plant glucans.</title>
        <authorList>
            <consortium name="NISC Comparative Sequencing Program"/>
            <person name="Wegmann U."/>
            <person name="Louis P."/>
            <person name="Goesmann A."/>
            <person name="Henrissat B."/>
            <person name="Duncan S.H."/>
            <person name="Flint H.J."/>
        </authorList>
    </citation>
    <scope>NUCLEOTIDE SEQUENCE</scope>
    <source>
        <strain evidence="2">CGMCC 1.18437</strain>
    </source>
</reference>
<reference evidence="3 4" key="3">
    <citation type="submission" date="2020-08" db="EMBL/GenBank/DDBJ databases">
        <title>Genomic Encyclopedia of Type Strains, Phase IV (KMG-IV): sequencing the most valuable type-strain genomes for metagenomic binning, comparative biology and taxonomic classification.</title>
        <authorList>
            <person name="Goeker M."/>
        </authorList>
    </citation>
    <scope>NUCLEOTIDE SEQUENCE [LARGE SCALE GENOMIC DNA]</scope>
    <source>
        <strain evidence="3 4">DSM 27521</strain>
    </source>
</reference>
<evidence type="ECO:0000256" key="1">
    <source>
        <dbReference type="SAM" id="SignalP"/>
    </source>
</evidence>
<sequence>MRKLSFLPVLLAAGLALSGCAAIQGAAGERQLSQNSFLEPVMVRPNESVVVDVPYWRALVETGDEFAPYFQALRLDANDRSGPDGRVADVSASAPWLRVQRVAAPDGVGVSMLDARIAKTVTRSEGSGRVINVQYTEVITLRFKVTVSPDAPPTPAPAEPSAADDAVSEPIFQALLASQRATPVTVTLTDGQHTSDVNLYLDIRQ</sequence>
<reference evidence="5" key="2">
    <citation type="journal article" date="2019" name="Int. J. Syst. Evol. Microbiol.">
        <title>The Global Catalogue of Microorganisms (GCM) 10K type strain sequencing project: providing services to taxonomists for standard genome sequencing and annotation.</title>
        <authorList>
            <consortium name="The Broad Institute Genomics Platform"/>
            <consortium name="The Broad Institute Genome Sequencing Center for Infectious Disease"/>
            <person name="Wu L."/>
            <person name="Ma J."/>
        </authorList>
    </citation>
    <scope>NUCLEOTIDE SEQUENCE [LARGE SCALE GENOMIC DNA]</scope>
    <source>
        <strain evidence="5">CGMCC 1.18437</strain>
    </source>
</reference>
<accession>A0A7W8KC54</accession>
<organism evidence="3 4">
    <name type="scientific">Deinococcus metalli</name>
    <dbReference type="NCBI Taxonomy" id="1141878"/>
    <lineage>
        <taxon>Bacteria</taxon>
        <taxon>Thermotogati</taxon>
        <taxon>Deinococcota</taxon>
        <taxon>Deinococci</taxon>
        <taxon>Deinococcales</taxon>
        <taxon>Deinococcaceae</taxon>
        <taxon>Deinococcus</taxon>
    </lineage>
</organism>